<feature type="transmembrane region" description="Helical" evidence="2">
    <location>
        <begin position="220"/>
        <end position="243"/>
    </location>
</feature>
<dbReference type="InterPro" id="IPR010390">
    <property type="entry name" value="ABC-2_transporter-like"/>
</dbReference>
<gene>
    <name evidence="3" type="ORF">KC729_11280</name>
</gene>
<organism evidence="3 4">
    <name type="scientific">Eiseniibacteriota bacterium</name>
    <dbReference type="NCBI Taxonomy" id="2212470"/>
    <lineage>
        <taxon>Bacteria</taxon>
        <taxon>Candidatus Eiseniibacteriota</taxon>
    </lineage>
</organism>
<feature type="compositionally biased region" description="Polar residues" evidence="1">
    <location>
        <begin position="1"/>
        <end position="11"/>
    </location>
</feature>
<name>A0A956M153_UNCEI</name>
<protein>
    <submittedName>
        <fullName evidence="3">ABC-2 family transporter protein</fullName>
    </submittedName>
</protein>
<feature type="transmembrane region" description="Helical" evidence="2">
    <location>
        <begin position="168"/>
        <end position="188"/>
    </location>
</feature>
<evidence type="ECO:0000256" key="2">
    <source>
        <dbReference type="SAM" id="Phobius"/>
    </source>
</evidence>
<dbReference type="Pfam" id="PF06182">
    <property type="entry name" value="ABC2_membrane_6"/>
    <property type="match status" value="1"/>
</dbReference>
<dbReference type="PANTHER" id="PTHR36833">
    <property type="entry name" value="SLR0610 PROTEIN-RELATED"/>
    <property type="match status" value="1"/>
</dbReference>
<feature type="region of interest" description="Disordered" evidence="1">
    <location>
        <begin position="1"/>
        <end position="25"/>
    </location>
</feature>
<evidence type="ECO:0000313" key="3">
    <source>
        <dbReference type="EMBL" id="MCA9728257.1"/>
    </source>
</evidence>
<accession>A0A956M153</accession>
<dbReference type="EMBL" id="JAGQHR010000336">
    <property type="protein sequence ID" value="MCA9728257.1"/>
    <property type="molecule type" value="Genomic_DNA"/>
</dbReference>
<reference evidence="3" key="2">
    <citation type="journal article" date="2021" name="Microbiome">
        <title>Successional dynamics and alternative stable states in a saline activated sludge microbial community over 9 years.</title>
        <authorList>
            <person name="Wang Y."/>
            <person name="Ye J."/>
            <person name="Ju F."/>
            <person name="Liu L."/>
            <person name="Boyd J.A."/>
            <person name="Deng Y."/>
            <person name="Parks D.H."/>
            <person name="Jiang X."/>
            <person name="Yin X."/>
            <person name="Woodcroft B.J."/>
            <person name="Tyson G.W."/>
            <person name="Hugenholtz P."/>
            <person name="Polz M.F."/>
            <person name="Zhang T."/>
        </authorList>
    </citation>
    <scope>NUCLEOTIDE SEQUENCE</scope>
    <source>
        <strain evidence="3">HKST-UBA01</strain>
    </source>
</reference>
<dbReference type="AlphaFoldDB" id="A0A956M153"/>
<reference evidence="3" key="1">
    <citation type="submission" date="2020-04" db="EMBL/GenBank/DDBJ databases">
        <authorList>
            <person name="Zhang T."/>
        </authorList>
    </citation>
    <scope>NUCLEOTIDE SEQUENCE</scope>
    <source>
        <strain evidence="3">HKST-UBA01</strain>
    </source>
</reference>
<dbReference type="Proteomes" id="UP000697710">
    <property type="component" value="Unassembled WGS sequence"/>
</dbReference>
<feature type="transmembrane region" description="Helical" evidence="2">
    <location>
        <begin position="138"/>
        <end position="161"/>
    </location>
</feature>
<feature type="transmembrane region" description="Helical" evidence="2">
    <location>
        <begin position="54"/>
        <end position="76"/>
    </location>
</feature>
<proteinExistence type="predicted"/>
<dbReference type="PANTHER" id="PTHR36833:SF1">
    <property type="entry name" value="INTEGRAL MEMBRANE TRANSPORT PROTEIN"/>
    <property type="match status" value="1"/>
</dbReference>
<evidence type="ECO:0000313" key="4">
    <source>
        <dbReference type="Proteomes" id="UP000697710"/>
    </source>
</evidence>
<feature type="transmembrane region" description="Helical" evidence="2">
    <location>
        <begin position="88"/>
        <end position="118"/>
    </location>
</feature>
<sequence>MTPDSPRTGSVRTDARGSESPRKQPRSRLRVWSGFARAYALANLQSALEYRVSFATQVFAMMLNDGMWLVFWLAYFDKFQVVEGWGRADIVTLWAVVAASFGLATTVCGNLFRLAGLIVRGELDIYLALPKPVLPHMLMSRMSVTAPGDVLFGVIGFGLLVHPTPGQWILFLSSILTGSIIFVAFGVVSQSLSFWLGNAEGVAEQLTNALINFSTYPTPIFRGVVKLALFTLLPAGFIAYLPVQLFREFTWLRLAALWGVAALALTLAVMVFRAGLRRYESGNLVLTRQ</sequence>
<evidence type="ECO:0000256" key="1">
    <source>
        <dbReference type="SAM" id="MobiDB-lite"/>
    </source>
</evidence>
<feature type="transmembrane region" description="Helical" evidence="2">
    <location>
        <begin position="255"/>
        <end position="276"/>
    </location>
</feature>
<comment type="caution">
    <text evidence="3">The sequence shown here is derived from an EMBL/GenBank/DDBJ whole genome shotgun (WGS) entry which is preliminary data.</text>
</comment>
<keyword evidence="2" id="KW-0472">Membrane</keyword>
<keyword evidence="2" id="KW-1133">Transmembrane helix</keyword>
<keyword evidence="2" id="KW-0812">Transmembrane</keyword>
<feature type="compositionally biased region" description="Basic and acidic residues" evidence="1">
    <location>
        <begin position="13"/>
        <end position="22"/>
    </location>
</feature>